<feature type="coiled-coil region" evidence="1">
    <location>
        <begin position="51"/>
        <end position="105"/>
    </location>
</feature>
<evidence type="ECO:0000313" key="3">
    <source>
        <dbReference type="EMBL" id="GAO43799.1"/>
    </source>
</evidence>
<evidence type="ECO:0000256" key="2">
    <source>
        <dbReference type="SAM" id="Phobius"/>
    </source>
</evidence>
<evidence type="ECO:0000313" key="4">
    <source>
        <dbReference type="Proteomes" id="UP000033121"/>
    </source>
</evidence>
<feature type="coiled-coil region" evidence="1">
    <location>
        <begin position="1291"/>
        <end position="1322"/>
    </location>
</feature>
<feature type="coiled-coil region" evidence="1">
    <location>
        <begin position="741"/>
        <end position="768"/>
    </location>
</feature>
<dbReference type="RefSeq" id="WP_046369628.1">
    <property type="nucleotide sequence ID" value="NZ_BBWV01000002.1"/>
</dbReference>
<feature type="transmembrane region" description="Helical" evidence="2">
    <location>
        <begin position="1354"/>
        <end position="1372"/>
    </location>
</feature>
<feature type="coiled-coil region" evidence="1">
    <location>
        <begin position="811"/>
        <end position="838"/>
    </location>
</feature>
<dbReference type="PANTHER" id="PTHR45615:SF63">
    <property type="entry name" value="CHROMOSOME UNDETERMINED SCAFFOLD_10, WHOLE GENOME SHOTGUN SEQUENCE"/>
    <property type="match status" value="1"/>
</dbReference>
<keyword evidence="2" id="KW-0472">Membrane</keyword>
<proteinExistence type="predicted"/>
<keyword evidence="4" id="KW-1185">Reference proteome</keyword>
<dbReference type="Proteomes" id="UP000033121">
    <property type="component" value="Unassembled WGS sequence"/>
</dbReference>
<accession>A0A0E9N1R9</accession>
<reference evidence="3 4" key="1">
    <citation type="submission" date="2015-04" db="EMBL/GenBank/DDBJ databases">
        <title>Whole genome shotgun sequence of Flavihumibacter petaseus NBRC 106054.</title>
        <authorList>
            <person name="Miyazawa S."/>
            <person name="Hosoyama A."/>
            <person name="Hashimoto M."/>
            <person name="Noguchi M."/>
            <person name="Tsuchikane K."/>
            <person name="Ohji S."/>
            <person name="Yamazoe A."/>
            <person name="Ichikawa N."/>
            <person name="Kimura A."/>
            <person name="Fujita N."/>
        </authorList>
    </citation>
    <scope>NUCLEOTIDE SEQUENCE [LARGE SCALE GENOMIC DNA]</scope>
    <source>
        <strain evidence="3 4">NBRC 106054</strain>
    </source>
</reference>
<name>A0A0E9N1R9_9BACT</name>
<dbReference type="EMBL" id="BBWV01000002">
    <property type="protein sequence ID" value="GAO43799.1"/>
    <property type="molecule type" value="Genomic_DNA"/>
</dbReference>
<sequence length="1640" mass="182062">MADSQQTTGASLSWKASIDYSEIPNDIAAIQRMFKELGVGIVNPDDISAPMKEAQAQIDQVIKDQAAQELKLREEVAQRVVSINEDVAKKQIQFYKDQNTQVEDQMKALVAYQEKINAIAADSEKLKSPVEMPAFSGGGDLNQILSESKNLFAQLDQETAEYVSQLLSLELALAKIRQSQQELDAAMDGGKVTTEEYAQATASLNVQQAAVEQNIQEIVQRQKDLAKINQAEIGSIEQKKLALEFLRKEYEALSEAERSGDAGKQLSDEIATLNTEIKNLDPTKLKEMKLQTISLSKELSGLLENMAKNPGSSQFDDWKDRAVEIQQSLANVRQSLKDAASGGDLNSITQKTIALRKLREEYSKLSDVQRDSQQGEDLKDRIQSLAKEIKALDPAKIEKAKENIQTARAELSKLMDQMARNPNSPLFESWRERATELKQSIEAVRHEIELTASQASWVDAIKEGVSGAVGVFASLTGAVALFTGENEEAEKAIMKTLAAMELLNGVQEVSKVLEKESKLNIFLTNLMRKESVVLTEAQTVAVATQTAATTAGTAAQTALNTAMLANPALLLVAAITALIGAYMVYRKRVEEAEEAQKRQAETLKKIGNSYAEHTAKIAPYLEALKKSNLTEHERLEIYKKLQEIEPKIVENLDAKSLSYENLNVNVQKYIKSLEKQIQLEANQEALTAGIKKVLDLDRQIKQQNELVELKRKDYEASKKLSTVAGGSSTGVTNTEDRLSPLIAAKEKLDELTQEKIKAQRENEHLIESNAELAMSQINQAEDYGRTVERIDEEIAAQKKLQTERSTTAEQYLLYQKRINELEAERKRITGESKKDTRDRIREDDALNAILKKRLAILEGIAGLERDAKQSGMIEEASELDKINEKYDKQILALKAVNKEIDIYNQRHPKSQINPLGAAELAKLEAAKNVEIANYLYKQDAKQYLDSLDQKQKAFEDFQQIQLEGNDELTAVAREHYRDQIGDYTSYLDFLRSESEGVVKKISDSLLTDPSKNVGNVTKLFGLAKAYMEEMIRVSNVIKQKQIDDLADMLRRTATYNIRRKELEVRYQKDVAALENNPLIKDKAGRRAVLDRQFKDDLEALKIHTAEESAEYRKLNDVIAEYGRKALKIRIADKKAYLKKVAETVGVESNYYKALQKEINDMEFELKADTFDSFKQFAALAVELTESIGQINDGFAQTSNLISGVLESAELLSTAFSKTADTSDKIQAGVAGVVKLIDIVVSSAKQRKKAEEDYYRQILGQQAEYNRLLNDQIGLQSELNESVFLPDFEGRLRDGVEKLNDANQRYQKALEKLSEGRAKYDEKLATDLQNIGRGIGAGAAAGAVVGSIVPVIGTAIGAAVGAVVGGLVGFFGGKKKKDEFGALLEIYPDLVKEGANGWEELNKELAQTLIDQNLVDETTKQLLQDTMDWVKQIEEAREQIKGVVSQLAGDLGNNLRDALVTAFEDGSDAGVAMANTVGKSLENILSQLIFNQVFSKAFKKLEDDMTASFDIGGDGSFIDDFGSFFDQAKDLYSQFYESLTEAQKAAADQGIDVFKQIDQASQDNSLKGAIKGMTEQQAELLAGQFGGLRMTAIDQLNVATSSLNVLAEIRNNTAYIQLQYSVTQEMKAILKDFQLSGLKVK</sequence>
<keyword evidence="2" id="KW-0812">Transmembrane</keyword>
<dbReference type="STRING" id="1220578.FPE01S_02_09050"/>
<organism evidence="3 4">
    <name type="scientific">Flavihumibacter petaseus NBRC 106054</name>
    <dbReference type="NCBI Taxonomy" id="1220578"/>
    <lineage>
        <taxon>Bacteria</taxon>
        <taxon>Pseudomonadati</taxon>
        <taxon>Bacteroidota</taxon>
        <taxon>Chitinophagia</taxon>
        <taxon>Chitinophagales</taxon>
        <taxon>Chitinophagaceae</taxon>
        <taxon>Flavihumibacter</taxon>
    </lineage>
</organism>
<keyword evidence="2" id="KW-1133">Transmembrane helix</keyword>
<dbReference type="PANTHER" id="PTHR45615">
    <property type="entry name" value="MYOSIN HEAVY CHAIN, NON-MUSCLE"/>
    <property type="match status" value="1"/>
</dbReference>
<dbReference type="OrthoDB" id="1414895at2"/>
<feature type="coiled-coil region" evidence="1">
    <location>
        <begin position="368"/>
        <end position="447"/>
    </location>
</feature>
<gene>
    <name evidence="3" type="ORF">FPE01S_02_09050</name>
</gene>
<protein>
    <submittedName>
        <fullName evidence="3">Uncharacterized protein</fullName>
    </submittedName>
</protein>
<comment type="caution">
    <text evidence="3">The sequence shown here is derived from an EMBL/GenBank/DDBJ whole genome shotgun (WGS) entry which is preliminary data.</text>
</comment>
<evidence type="ECO:0000256" key="1">
    <source>
        <dbReference type="SAM" id="Coils"/>
    </source>
</evidence>
<keyword evidence="1" id="KW-0175">Coiled coil</keyword>